<proteinExistence type="predicted"/>
<accession>A0A7W7YN56</accession>
<dbReference type="SMART" id="SM00849">
    <property type="entry name" value="Lactamase_B"/>
    <property type="match status" value="1"/>
</dbReference>
<dbReference type="PANTHER" id="PTHR46233">
    <property type="entry name" value="HYDROXYACYLGLUTATHIONE HYDROLASE GLOC"/>
    <property type="match status" value="1"/>
</dbReference>
<evidence type="ECO:0000256" key="4">
    <source>
        <dbReference type="ARBA" id="ARBA00022833"/>
    </source>
</evidence>
<evidence type="ECO:0000256" key="1">
    <source>
        <dbReference type="ARBA" id="ARBA00001947"/>
    </source>
</evidence>
<comment type="cofactor">
    <cofactor evidence="1">
        <name>Zn(2+)</name>
        <dbReference type="ChEBI" id="CHEBI:29105"/>
    </cofactor>
</comment>
<dbReference type="GO" id="GO:0046872">
    <property type="term" value="F:metal ion binding"/>
    <property type="evidence" value="ECO:0007669"/>
    <property type="project" value="UniProtKB-KW"/>
</dbReference>
<evidence type="ECO:0000313" key="7">
    <source>
        <dbReference type="Proteomes" id="UP000534294"/>
    </source>
</evidence>
<dbReference type="AlphaFoldDB" id="A0A7W7YN56"/>
<dbReference type="InterPro" id="IPR001279">
    <property type="entry name" value="Metallo-B-lactamas"/>
</dbReference>
<dbReference type="PANTHER" id="PTHR46233:SF3">
    <property type="entry name" value="HYDROXYACYLGLUTATHIONE HYDROLASE GLOC"/>
    <property type="match status" value="1"/>
</dbReference>
<reference evidence="6 7" key="1">
    <citation type="submission" date="2020-08" db="EMBL/GenBank/DDBJ databases">
        <title>Genomic Encyclopedia of Type Strains, Phase IV (KMG-IV): sequencing the most valuable type-strain genomes for metagenomic binning, comparative biology and taxonomic classification.</title>
        <authorList>
            <person name="Goeker M."/>
        </authorList>
    </citation>
    <scope>NUCLEOTIDE SEQUENCE [LARGE SCALE GENOMIC DNA]</scope>
    <source>
        <strain evidence="6 7">DSM 12251</strain>
    </source>
</reference>
<protein>
    <submittedName>
        <fullName evidence="6">Glyoxylase-like metal-dependent hydrolase (Beta-lactamase superfamily II)</fullName>
    </submittedName>
</protein>
<dbReference type="EMBL" id="JACHIF010000007">
    <property type="protein sequence ID" value="MBB5039253.1"/>
    <property type="molecule type" value="Genomic_DNA"/>
</dbReference>
<sequence length="269" mass="28578">MNIPLEDLFNDVVNKAQRGLGYSTDALADRIGIAAASIEATKEGATDASILLKLAAALGLHGPSLAEMSDQAWYPNPVEVEGLAQFNTTFHDMTVNAYLVWDPTTKEAAAFDTGATAQPMVEKIRELGLTLRYLFLTHTHPDHVADIATLNAPAILISDLEPHPEAQGFTPGSQWQLGSLSISSRTTNGHSKGGTTYVIEGLAQPVAIVGDALFASSMGGGAVSFTDALATNRSQIFTLLNETIVCPGHGPMTTVGEEKAHNPFYPEFK</sequence>
<keyword evidence="2" id="KW-0479">Metal-binding</keyword>
<dbReference type="SUPFAM" id="SSF56281">
    <property type="entry name" value="Metallo-hydrolase/oxidoreductase"/>
    <property type="match status" value="1"/>
</dbReference>
<dbReference type="Pfam" id="PF00753">
    <property type="entry name" value="Lactamase_B"/>
    <property type="match status" value="1"/>
</dbReference>
<name>A0A7W7YN56_9BACT</name>
<keyword evidence="4" id="KW-0862">Zinc</keyword>
<evidence type="ECO:0000313" key="6">
    <source>
        <dbReference type="EMBL" id="MBB5039253.1"/>
    </source>
</evidence>
<gene>
    <name evidence="6" type="ORF">HNQ64_003522</name>
</gene>
<keyword evidence="7" id="KW-1185">Reference proteome</keyword>
<feature type="domain" description="Metallo-beta-lactamase" evidence="5">
    <location>
        <begin position="94"/>
        <end position="249"/>
    </location>
</feature>
<dbReference type="InterPro" id="IPR051453">
    <property type="entry name" value="MBL_Glyoxalase_II"/>
</dbReference>
<dbReference type="Proteomes" id="UP000534294">
    <property type="component" value="Unassembled WGS sequence"/>
</dbReference>
<keyword evidence="3 6" id="KW-0378">Hydrolase</keyword>
<dbReference type="Gene3D" id="3.60.15.10">
    <property type="entry name" value="Ribonuclease Z/Hydroxyacylglutathione hydrolase-like"/>
    <property type="match status" value="1"/>
</dbReference>
<evidence type="ECO:0000256" key="3">
    <source>
        <dbReference type="ARBA" id="ARBA00022801"/>
    </source>
</evidence>
<evidence type="ECO:0000259" key="5">
    <source>
        <dbReference type="SMART" id="SM00849"/>
    </source>
</evidence>
<dbReference type="RefSeq" id="WP_184210807.1">
    <property type="nucleotide sequence ID" value="NZ_JACHIF010000007.1"/>
</dbReference>
<organism evidence="6 7">
    <name type="scientific">Prosthecobacter dejongeii</name>
    <dbReference type="NCBI Taxonomy" id="48465"/>
    <lineage>
        <taxon>Bacteria</taxon>
        <taxon>Pseudomonadati</taxon>
        <taxon>Verrucomicrobiota</taxon>
        <taxon>Verrucomicrobiia</taxon>
        <taxon>Verrucomicrobiales</taxon>
        <taxon>Verrucomicrobiaceae</taxon>
        <taxon>Prosthecobacter</taxon>
    </lineage>
</organism>
<dbReference type="GO" id="GO:0016787">
    <property type="term" value="F:hydrolase activity"/>
    <property type="evidence" value="ECO:0007669"/>
    <property type="project" value="UniProtKB-KW"/>
</dbReference>
<evidence type="ECO:0000256" key="2">
    <source>
        <dbReference type="ARBA" id="ARBA00022723"/>
    </source>
</evidence>
<dbReference type="InterPro" id="IPR036866">
    <property type="entry name" value="RibonucZ/Hydroxyglut_hydro"/>
</dbReference>
<comment type="caution">
    <text evidence="6">The sequence shown here is derived from an EMBL/GenBank/DDBJ whole genome shotgun (WGS) entry which is preliminary data.</text>
</comment>